<evidence type="ECO:0000256" key="1">
    <source>
        <dbReference type="ARBA" id="ARBA00004141"/>
    </source>
</evidence>
<comment type="similarity">
    <text evidence="9">Belongs to the monovalent cation:proton antiporter 2 (CPA2) transporter (TC 2.A.37) family. CHX (TC 2.A.37.4) subfamily.</text>
</comment>
<feature type="transmembrane region" description="Helical" evidence="10">
    <location>
        <begin position="246"/>
        <end position="268"/>
    </location>
</feature>
<keyword evidence="3" id="KW-0633">Potassium transport</keyword>
<dbReference type="InterPro" id="IPR038770">
    <property type="entry name" value="Na+/solute_symporter_sf"/>
</dbReference>
<keyword evidence="8 10" id="KW-0472">Membrane</keyword>
<keyword evidence="15" id="KW-1185">Reference proteome</keyword>
<feature type="domain" description="Cation/H+ exchanger transmembrane" evidence="11">
    <location>
        <begin position="56"/>
        <end position="432"/>
    </location>
</feature>
<dbReference type="GO" id="GO:1902600">
    <property type="term" value="P:proton transmembrane transport"/>
    <property type="evidence" value="ECO:0007669"/>
    <property type="project" value="InterPro"/>
</dbReference>
<keyword evidence="6 10" id="KW-1133">Transmembrane helix</keyword>
<dbReference type="InterPro" id="IPR006153">
    <property type="entry name" value="Cation/H_exchanger_TM"/>
</dbReference>
<protein>
    <recommendedName>
        <fullName evidence="16">Cation/H+ exchanger domain-containing protein</fullName>
    </recommendedName>
</protein>
<dbReference type="AlphaFoldDB" id="A0AAN9KPH3"/>
<evidence type="ECO:0000256" key="2">
    <source>
        <dbReference type="ARBA" id="ARBA00022448"/>
    </source>
</evidence>
<organism evidence="14 15">
    <name type="scientific">Canavalia gladiata</name>
    <name type="common">Sword bean</name>
    <name type="synonym">Dolichos gladiatus</name>
    <dbReference type="NCBI Taxonomy" id="3824"/>
    <lineage>
        <taxon>Eukaryota</taxon>
        <taxon>Viridiplantae</taxon>
        <taxon>Streptophyta</taxon>
        <taxon>Embryophyta</taxon>
        <taxon>Tracheophyta</taxon>
        <taxon>Spermatophyta</taxon>
        <taxon>Magnoliopsida</taxon>
        <taxon>eudicotyledons</taxon>
        <taxon>Gunneridae</taxon>
        <taxon>Pentapetalae</taxon>
        <taxon>rosids</taxon>
        <taxon>fabids</taxon>
        <taxon>Fabales</taxon>
        <taxon>Fabaceae</taxon>
        <taxon>Papilionoideae</taxon>
        <taxon>50 kb inversion clade</taxon>
        <taxon>NPAAA clade</taxon>
        <taxon>indigoferoid/millettioid clade</taxon>
        <taxon>Phaseoleae</taxon>
        <taxon>Canavalia</taxon>
    </lineage>
</organism>
<evidence type="ECO:0000313" key="14">
    <source>
        <dbReference type="EMBL" id="KAK7321400.1"/>
    </source>
</evidence>
<comment type="subcellular location">
    <subcellularLocation>
        <location evidence="1">Membrane</location>
        <topology evidence="1">Multi-pass membrane protein</topology>
    </subcellularLocation>
</comment>
<feature type="transmembrane region" description="Helical" evidence="10">
    <location>
        <begin position="206"/>
        <end position="225"/>
    </location>
</feature>
<evidence type="ECO:0000256" key="7">
    <source>
        <dbReference type="ARBA" id="ARBA00023065"/>
    </source>
</evidence>
<evidence type="ECO:0000256" key="10">
    <source>
        <dbReference type="SAM" id="Phobius"/>
    </source>
</evidence>
<comment type="caution">
    <text evidence="14">The sequence shown here is derived from an EMBL/GenBank/DDBJ whole genome shotgun (WGS) entry which is preliminary data.</text>
</comment>
<feature type="transmembrane region" description="Helical" evidence="10">
    <location>
        <begin position="387"/>
        <end position="406"/>
    </location>
</feature>
<evidence type="ECO:0008006" key="16">
    <source>
        <dbReference type="Google" id="ProtNLM"/>
    </source>
</evidence>
<dbReference type="PANTHER" id="PTHR32468">
    <property type="entry name" value="CATION/H + ANTIPORTER"/>
    <property type="match status" value="1"/>
</dbReference>
<dbReference type="GO" id="GO:0006885">
    <property type="term" value="P:regulation of pH"/>
    <property type="evidence" value="ECO:0007669"/>
    <property type="project" value="TreeGrafter"/>
</dbReference>
<keyword evidence="4 10" id="KW-0812">Transmembrane</keyword>
<gene>
    <name evidence="14" type="ORF">VNO77_32014</name>
</gene>
<evidence type="ECO:0000259" key="12">
    <source>
        <dbReference type="Pfam" id="PF23256"/>
    </source>
</evidence>
<feature type="transmembrane region" description="Helical" evidence="10">
    <location>
        <begin position="104"/>
        <end position="125"/>
    </location>
</feature>
<evidence type="ECO:0000259" key="13">
    <source>
        <dbReference type="Pfam" id="PF23259"/>
    </source>
</evidence>
<keyword evidence="7" id="KW-0406">Ion transport</keyword>
<feature type="transmembrane region" description="Helical" evidence="10">
    <location>
        <begin position="320"/>
        <end position="343"/>
    </location>
</feature>
<evidence type="ECO:0000259" key="11">
    <source>
        <dbReference type="Pfam" id="PF00999"/>
    </source>
</evidence>
<dbReference type="PANTHER" id="PTHR32468:SF66">
    <property type="entry name" value="CATION_H+ EXCHANGER DOMAIN-CONTAINING PROTEIN"/>
    <property type="match status" value="1"/>
</dbReference>
<dbReference type="Pfam" id="PF23259">
    <property type="entry name" value="CHX17_C"/>
    <property type="match status" value="1"/>
</dbReference>
<feature type="domain" description="Cation/H(+) antiporter C-terminal" evidence="13">
    <location>
        <begin position="638"/>
        <end position="781"/>
    </location>
</feature>
<evidence type="ECO:0000256" key="5">
    <source>
        <dbReference type="ARBA" id="ARBA00022958"/>
    </source>
</evidence>
<dbReference type="EMBL" id="JAYMYQ010000007">
    <property type="protein sequence ID" value="KAK7321400.1"/>
    <property type="molecule type" value="Genomic_DNA"/>
</dbReference>
<feature type="transmembrane region" description="Helical" evidence="10">
    <location>
        <begin position="426"/>
        <end position="444"/>
    </location>
</feature>
<keyword evidence="2" id="KW-0813">Transport</keyword>
<dbReference type="InterPro" id="IPR057290">
    <property type="entry name" value="CHX17_C"/>
</dbReference>
<dbReference type="GO" id="GO:0006813">
    <property type="term" value="P:potassium ion transport"/>
    <property type="evidence" value="ECO:0007669"/>
    <property type="project" value="UniProtKB-KW"/>
</dbReference>
<dbReference type="InterPro" id="IPR050794">
    <property type="entry name" value="CPA2_transporter"/>
</dbReference>
<feature type="transmembrane region" description="Helical" evidence="10">
    <location>
        <begin position="140"/>
        <end position="162"/>
    </location>
</feature>
<evidence type="ECO:0000256" key="6">
    <source>
        <dbReference type="ARBA" id="ARBA00022989"/>
    </source>
</evidence>
<evidence type="ECO:0000256" key="4">
    <source>
        <dbReference type="ARBA" id="ARBA00022692"/>
    </source>
</evidence>
<accession>A0AAN9KPH3</accession>
<proteinExistence type="inferred from homology"/>
<sequence length="820" mass="92369">MTTLVNSTATLIPLNNTLWTCMRTTKFQQRTRGIFSGDNPFNYTLSLLVLQVSIIVSLTSWLEIFLVPLGQSSFVPQVLAGMVVGPSILGYFDGVRKMLFPKKSFYITETIAFFGSMIFMFLIGIKVDPIMLLRAGKKTWAIGICSCVMPLIFSLITAFVLRQILSPSQAVYRTLTDVALFLSTGSFHVTAGVLKDLKLLNSEVGRIALSSSVVSSIVSSVWLTMIMSRKQISTSQKQDQSFNLMAVSMVVLLLLIICVLRPIMFWMIRRTPEGKPVKESYIIFIFLMLFGCSLLGEFTGEHFMVGPVFLGMAVPEGPPLGSALVEKLDTMVSVVFMPLYFLHAGARCKLYLIDVSSFAIIQLVAMFCFFGKVIGTMLPSMFYKMSFIDSLSLGLLLSANGITQLLYLQTFQHNGMLDDQSYSNSIVAILWLTGAAIPVAKFLYDPSKRYLSLNRSRTIEHASPNAELRLMACIHHLENTPPIINILEMSNSTIESPICFYVLRLIQLRGRSAPLFIDHQPSYKSNALRSSQSQQIINAFKSYEQQNLGKLVVKLFTSISPFETMHDEICFQAADKRVCMLIMPFHRMWKSSCMTESVHPIRALNRHVLRTAPCSVGILIERLNLIRTNPLTCVPFYSVGIVFIEGADDREALSYALRMANHPNVRVTVIRLMEPKMKSRYLTNRDPDGELIHRFKVDYLQIKRHDYREEIVRDCLEIVSVIKSLEGDFDLILVGRRHEFESSLFNGLTDWNEFPELGPIGDMLVSSDSTFDGSVLVVQQQNRGGVAHHDVHLDSSVNPKQERLNINVEVPRDNKVWPVV</sequence>
<evidence type="ECO:0000256" key="8">
    <source>
        <dbReference type="ARBA" id="ARBA00023136"/>
    </source>
</evidence>
<dbReference type="Proteomes" id="UP001367508">
    <property type="component" value="Unassembled WGS sequence"/>
</dbReference>
<evidence type="ECO:0000256" key="3">
    <source>
        <dbReference type="ARBA" id="ARBA00022538"/>
    </source>
</evidence>
<feature type="transmembrane region" description="Helical" evidence="10">
    <location>
        <begin position="40"/>
        <end position="62"/>
    </location>
</feature>
<feature type="transmembrane region" description="Helical" evidence="10">
    <location>
        <begin position="280"/>
        <end position="299"/>
    </location>
</feature>
<dbReference type="Gene3D" id="1.20.1530.20">
    <property type="match status" value="1"/>
</dbReference>
<dbReference type="Pfam" id="PF00999">
    <property type="entry name" value="Na_H_Exchanger"/>
    <property type="match status" value="1"/>
</dbReference>
<evidence type="ECO:0000256" key="9">
    <source>
        <dbReference type="ARBA" id="ARBA00038341"/>
    </source>
</evidence>
<feature type="transmembrane region" description="Helical" evidence="10">
    <location>
        <begin position="355"/>
        <end position="375"/>
    </location>
</feature>
<feature type="domain" description="Cation/H(+) antiporter central" evidence="12">
    <location>
        <begin position="501"/>
        <end position="622"/>
    </location>
</feature>
<dbReference type="InterPro" id="IPR057291">
    <property type="entry name" value="CHX17_2nd"/>
</dbReference>
<name>A0AAN9KPH3_CANGL</name>
<keyword evidence="5" id="KW-0630">Potassium</keyword>
<evidence type="ECO:0000313" key="15">
    <source>
        <dbReference type="Proteomes" id="UP001367508"/>
    </source>
</evidence>
<dbReference type="GO" id="GO:0015297">
    <property type="term" value="F:antiporter activity"/>
    <property type="evidence" value="ECO:0007669"/>
    <property type="project" value="InterPro"/>
</dbReference>
<dbReference type="GO" id="GO:0012505">
    <property type="term" value="C:endomembrane system"/>
    <property type="evidence" value="ECO:0007669"/>
    <property type="project" value="TreeGrafter"/>
</dbReference>
<feature type="transmembrane region" description="Helical" evidence="10">
    <location>
        <begin position="74"/>
        <end position="92"/>
    </location>
</feature>
<reference evidence="14 15" key="1">
    <citation type="submission" date="2024-01" db="EMBL/GenBank/DDBJ databases">
        <title>The genomes of 5 underutilized Papilionoideae crops provide insights into root nodulation and disease resistanc.</title>
        <authorList>
            <person name="Jiang F."/>
        </authorList>
    </citation>
    <scope>NUCLEOTIDE SEQUENCE [LARGE SCALE GENOMIC DNA]</scope>
    <source>
        <strain evidence="14">LVBAO_FW01</strain>
        <tissue evidence="14">Leaves</tissue>
    </source>
</reference>
<dbReference type="GO" id="GO:0016020">
    <property type="term" value="C:membrane"/>
    <property type="evidence" value="ECO:0007669"/>
    <property type="project" value="UniProtKB-SubCell"/>
</dbReference>
<dbReference type="Pfam" id="PF23256">
    <property type="entry name" value="CHX17_2nd"/>
    <property type="match status" value="1"/>
</dbReference>